<dbReference type="GO" id="GO:0006631">
    <property type="term" value="P:fatty acid metabolic process"/>
    <property type="evidence" value="ECO:0007669"/>
    <property type="project" value="InterPro"/>
</dbReference>
<dbReference type="Proteomes" id="UP000655523">
    <property type="component" value="Unassembled WGS sequence"/>
</dbReference>
<evidence type="ECO:0000259" key="3">
    <source>
        <dbReference type="Pfam" id="PF00725"/>
    </source>
</evidence>
<dbReference type="InterPro" id="IPR013328">
    <property type="entry name" value="6PGD_dom2"/>
</dbReference>
<evidence type="ECO:0000313" key="5">
    <source>
        <dbReference type="EMBL" id="NPT62495.1"/>
    </source>
</evidence>
<evidence type="ECO:0000256" key="2">
    <source>
        <dbReference type="ARBA" id="ARBA00023002"/>
    </source>
</evidence>
<dbReference type="InterPro" id="IPR006180">
    <property type="entry name" value="3-OHacyl-CoA_DH_CS"/>
</dbReference>
<accession>A0A972P3L8</accession>
<dbReference type="InterPro" id="IPR036291">
    <property type="entry name" value="NAD(P)-bd_dom_sf"/>
</dbReference>
<protein>
    <submittedName>
        <fullName evidence="5">Hydroxylacyl-CoA dehydrogenase</fullName>
    </submittedName>
</protein>
<sequence length="323" mass="34796">MSDEGNSSLNVSGRKATVVGGGVIGASWAALFLANGLRVTVSDPQDGIEAKVVSYIEEAKASLLARGYPAFDIGNLSFEKDLAKAVSDADYVQENGPERLEFKVELWATIEQAAPETALFLSSSSGIPASKQSAGLRQPERLIIGHPFNPPHLLPLVEVVPSDKTPPELTAKAVDFYDAIGKVALEIRKEIPGFVANRLQSAIFRECVSLVRRGVVTIEDLDKVVVNSLGVRWATGGPFLSFHLGGGEGGFAHFLEHLTPGMESRWKDQVATDVQFDEDTKKILLAQIRDAYGNSPIAELNAERDMKQVTVLNSLARSAGKVE</sequence>
<proteinExistence type="inferred from homology"/>
<organism evidence="5 6">
    <name type="scientific">Paraburkholderia elongata</name>
    <dbReference type="NCBI Taxonomy" id="2675747"/>
    <lineage>
        <taxon>Bacteria</taxon>
        <taxon>Pseudomonadati</taxon>
        <taxon>Pseudomonadota</taxon>
        <taxon>Betaproteobacteria</taxon>
        <taxon>Burkholderiales</taxon>
        <taxon>Burkholderiaceae</taxon>
        <taxon>Paraburkholderia</taxon>
    </lineage>
</organism>
<dbReference type="InterPro" id="IPR006176">
    <property type="entry name" value="3-OHacyl-CoA_DH_NAD-bd"/>
</dbReference>
<evidence type="ECO:0000313" key="6">
    <source>
        <dbReference type="Proteomes" id="UP000655523"/>
    </source>
</evidence>
<evidence type="ECO:0000259" key="4">
    <source>
        <dbReference type="Pfam" id="PF02737"/>
    </source>
</evidence>
<dbReference type="AlphaFoldDB" id="A0A972P3L8"/>
<dbReference type="Gene3D" id="3.40.50.720">
    <property type="entry name" value="NAD(P)-binding Rossmann-like Domain"/>
    <property type="match status" value="1"/>
</dbReference>
<comment type="similarity">
    <text evidence="1">Belongs to the 3-hydroxyacyl-CoA dehydrogenase family.</text>
</comment>
<dbReference type="InterPro" id="IPR008927">
    <property type="entry name" value="6-PGluconate_DH-like_C_sf"/>
</dbReference>
<dbReference type="Pfam" id="PF02737">
    <property type="entry name" value="3HCDH_N"/>
    <property type="match status" value="1"/>
</dbReference>
<keyword evidence="6" id="KW-1185">Reference proteome</keyword>
<dbReference type="Gene3D" id="1.10.1040.10">
    <property type="entry name" value="N-(1-d-carboxylethyl)-l-norvaline Dehydrogenase, domain 2"/>
    <property type="match status" value="1"/>
</dbReference>
<keyword evidence="2" id="KW-0560">Oxidoreductase</keyword>
<evidence type="ECO:0000256" key="1">
    <source>
        <dbReference type="ARBA" id="ARBA00009463"/>
    </source>
</evidence>
<dbReference type="Pfam" id="PF00725">
    <property type="entry name" value="3HCDH"/>
    <property type="match status" value="1"/>
</dbReference>
<comment type="caution">
    <text evidence="5">The sequence shown here is derived from an EMBL/GenBank/DDBJ whole genome shotgun (WGS) entry which is preliminary data.</text>
</comment>
<feature type="domain" description="3-hydroxyacyl-CoA dehydrogenase NAD binding" evidence="4">
    <location>
        <begin position="15"/>
        <end position="189"/>
    </location>
</feature>
<gene>
    <name evidence="5" type="ORF">GNZ13_50375</name>
</gene>
<dbReference type="SUPFAM" id="SSF51735">
    <property type="entry name" value="NAD(P)-binding Rossmann-fold domains"/>
    <property type="match status" value="1"/>
</dbReference>
<dbReference type="InterPro" id="IPR006108">
    <property type="entry name" value="3HC_DH_C"/>
</dbReference>
<dbReference type="RefSeq" id="WP_172178959.1">
    <property type="nucleotide sequence ID" value="NZ_WOEZ01000329.1"/>
</dbReference>
<dbReference type="PANTHER" id="PTHR48075">
    <property type="entry name" value="3-HYDROXYACYL-COA DEHYDROGENASE FAMILY PROTEIN"/>
    <property type="match status" value="1"/>
</dbReference>
<dbReference type="GO" id="GO:0050104">
    <property type="term" value="F:L-gulonate 3-dehydrogenase activity"/>
    <property type="evidence" value="ECO:0007669"/>
    <property type="project" value="TreeGrafter"/>
</dbReference>
<dbReference type="GO" id="GO:0070403">
    <property type="term" value="F:NAD+ binding"/>
    <property type="evidence" value="ECO:0007669"/>
    <property type="project" value="InterPro"/>
</dbReference>
<name>A0A972P3L8_9BURK</name>
<dbReference type="EMBL" id="WOEZ01000329">
    <property type="protein sequence ID" value="NPT62495.1"/>
    <property type="molecule type" value="Genomic_DNA"/>
</dbReference>
<dbReference type="PANTHER" id="PTHR48075:SF1">
    <property type="entry name" value="LAMBDA-CRYSTALLIN HOMOLOG"/>
    <property type="match status" value="1"/>
</dbReference>
<dbReference type="PROSITE" id="PS00067">
    <property type="entry name" value="3HCDH"/>
    <property type="match status" value="1"/>
</dbReference>
<dbReference type="SUPFAM" id="SSF48179">
    <property type="entry name" value="6-phosphogluconate dehydrogenase C-terminal domain-like"/>
    <property type="match status" value="1"/>
</dbReference>
<reference evidence="5 6" key="1">
    <citation type="submission" date="2019-11" db="EMBL/GenBank/DDBJ databases">
        <title>Metabolism of dissolved organic matter in forest soils.</title>
        <authorList>
            <person name="Cyle K.T."/>
            <person name="Wilhelm R.C."/>
            <person name="Martinez C.E."/>
        </authorList>
    </citation>
    <scope>NUCLEOTIDE SEQUENCE [LARGE SCALE GENOMIC DNA]</scope>
    <source>
        <strain evidence="5 6">5N</strain>
    </source>
</reference>
<feature type="domain" description="3-hydroxyacyl-CoA dehydrogenase C-terminal" evidence="3">
    <location>
        <begin position="193"/>
        <end position="261"/>
    </location>
</feature>